<dbReference type="InterPro" id="IPR030668">
    <property type="entry name" value="Spermi_synthase_euk"/>
</dbReference>
<comment type="caution">
    <text evidence="5">The sequence shown here is derived from an EMBL/GenBank/DDBJ whole genome shotgun (WGS) entry which is preliminary data.</text>
</comment>
<feature type="domain" description="PABS" evidence="4">
    <location>
        <begin position="6"/>
        <end position="242"/>
    </location>
</feature>
<dbReference type="PANTHER" id="PTHR11558:SF11">
    <property type="entry name" value="SPERMIDINE SYNTHASE"/>
    <property type="match status" value="1"/>
</dbReference>
<dbReference type="NCBIfam" id="NF002010">
    <property type="entry name" value="PRK00811.1"/>
    <property type="match status" value="1"/>
</dbReference>
<dbReference type="HAMAP" id="MF_00198">
    <property type="entry name" value="Spermidine_synth"/>
    <property type="match status" value="1"/>
</dbReference>
<dbReference type="EMBL" id="CALNXK010000056">
    <property type="protein sequence ID" value="CAH3135576.1"/>
    <property type="molecule type" value="Genomic_DNA"/>
</dbReference>
<evidence type="ECO:0000313" key="6">
    <source>
        <dbReference type="Proteomes" id="UP001159405"/>
    </source>
</evidence>
<dbReference type="PIRSF" id="PIRSF000502">
    <property type="entry name" value="Spermidine_synth"/>
    <property type="match status" value="1"/>
</dbReference>
<comment type="similarity">
    <text evidence="1">Belongs to the spermidine/spermine synthase family.</text>
</comment>
<dbReference type="PROSITE" id="PS51006">
    <property type="entry name" value="PABS_2"/>
    <property type="match status" value="1"/>
</dbReference>
<evidence type="ECO:0000256" key="2">
    <source>
        <dbReference type="ARBA" id="ARBA00022679"/>
    </source>
</evidence>
<name>A0ABN8P6H7_9CNID</name>
<evidence type="ECO:0000256" key="3">
    <source>
        <dbReference type="PROSITE-ProRule" id="PRU00354"/>
    </source>
</evidence>
<dbReference type="Gene3D" id="2.30.140.10">
    <property type="entry name" value="Spermidine synthase, tetramerisation domain"/>
    <property type="match status" value="1"/>
</dbReference>
<dbReference type="InterPro" id="IPR035246">
    <property type="entry name" value="Spermidine_synt_N"/>
</dbReference>
<reference evidence="5 6" key="1">
    <citation type="submission" date="2022-05" db="EMBL/GenBank/DDBJ databases">
        <authorList>
            <consortium name="Genoscope - CEA"/>
            <person name="William W."/>
        </authorList>
    </citation>
    <scope>NUCLEOTIDE SEQUENCE [LARGE SCALE GENOMIC DNA]</scope>
</reference>
<dbReference type="NCBIfam" id="TIGR00417">
    <property type="entry name" value="speE"/>
    <property type="match status" value="1"/>
</dbReference>
<dbReference type="InterPro" id="IPR029063">
    <property type="entry name" value="SAM-dependent_MTases_sf"/>
</dbReference>
<evidence type="ECO:0000313" key="5">
    <source>
        <dbReference type="EMBL" id="CAH3135576.1"/>
    </source>
</evidence>
<keyword evidence="6" id="KW-1185">Reference proteome</keyword>
<accession>A0ABN8P6H7</accession>
<organism evidence="5 6">
    <name type="scientific">Porites lobata</name>
    <dbReference type="NCBI Taxonomy" id="104759"/>
    <lineage>
        <taxon>Eukaryota</taxon>
        <taxon>Metazoa</taxon>
        <taxon>Cnidaria</taxon>
        <taxon>Anthozoa</taxon>
        <taxon>Hexacorallia</taxon>
        <taxon>Scleractinia</taxon>
        <taxon>Fungiina</taxon>
        <taxon>Poritidae</taxon>
        <taxon>Porites</taxon>
    </lineage>
</organism>
<evidence type="ECO:0000259" key="4">
    <source>
        <dbReference type="PROSITE" id="PS51006"/>
    </source>
</evidence>
<dbReference type="InterPro" id="IPR001045">
    <property type="entry name" value="Spermi_synthase"/>
</dbReference>
<dbReference type="Pfam" id="PF17284">
    <property type="entry name" value="Spermine_synt_N"/>
    <property type="match status" value="1"/>
</dbReference>
<protein>
    <recommendedName>
        <fullName evidence="4">PABS domain-containing protein</fullName>
    </recommendedName>
</protein>
<keyword evidence="2 3" id="KW-0808">Transferase</keyword>
<keyword evidence="3" id="KW-0620">Polyamine biosynthesis</keyword>
<evidence type="ECO:0000256" key="1">
    <source>
        <dbReference type="ARBA" id="ARBA00007867"/>
    </source>
</evidence>
<dbReference type="Gene3D" id="3.40.50.150">
    <property type="entry name" value="Vaccinia Virus protein VP39"/>
    <property type="match status" value="1"/>
</dbReference>
<feature type="active site" description="Proton acceptor" evidence="3">
    <location>
        <position position="161"/>
    </location>
</feature>
<dbReference type="InterPro" id="IPR037163">
    <property type="entry name" value="Spermidine_synt_N_sf"/>
</dbReference>
<dbReference type="Proteomes" id="UP001159405">
    <property type="component" value="Unassembled WGS sequence"/>
</dbReference>
<gene>
    <name evidence="5" type="ORF">PLOB_00037973</name>
</gene>
<dbReference type="InterPro" id="IPR030374">
    <property type="entry name" value="PABS"/>
</dbReference>
<sequence length="295" mass="33512">MNQIQNGWFSEINNQWPGQALSLEVEEILYTGRSKHQDILVFKSKHHGKVLVLDGVIQCTDRDEFSYQEMITFLPLNSHPCPKKVLVVGGGDGGVTREVSKHPAVESIVQCEIDEEVINICKKHLPNMAKGYSSPKLTQYIGDGFDYMQQHENEFDVVITDSSDPVGPAESLFKESYYELVKRALKPDGLLCSQGRECIWLHIPLIKSVLEFSRRLFPVVSYGYTTIPTYPSGQIGFILCSKNENTRFDNPVTLFTDVELEKMELRYYNAEVHKTAFTLPQFAKKVISISRVVVE</sequence>
<dbReference type="SUPFAM" id="SSF53335">
    <property type="entry name" value="S-adenosyl-L-methionine-dependent methyltransferases"/>
    <property type="match status" value="1"/>
</dbReference>
<proteinExistence type="inferred from homology"/>
<dbReference type="Pfam" id="PF01564">
    <property type="entry name" value="Spermine_synth"/>
    <property type="match status" value="1"/>
</dbReference>
<dbReference type="PANTHER" id="PTHR11558">
    <property type="entry name" value="SPERMIDINE/SPERMINE SYNTHASE"/>
    <property type="match status" value="1"/>
</dbReference>